<evidence type="ECO:0000259" key="7">
    <source>
        <dbReference type="Pfam" id="PF00916"/>
    </source>
</evidence>
<evidence type="ECO:0000313" key="9">
    <source>
        <dbReference type="Proteomes" id="UP000070544"/>
    </source>
</evidence>
<feature type="transmembrane region" description="Helical" evidence="6">
    <location>
        <begin position="446"/>
        <end position="464"/>
    </location>
</feature>
<feature type="domain" description="SLC26A/SulP transporter" evidence="7">
    <location>
        <begin position="117"/>
        <end position="486"/>
    </location>
</feature>
<dbReference type="Proteomes" id="UP000070544">
    <property type="component" value="Unassembled WGS sequence"/>
</dbReference>
<feature type="transmembrane region" description="Helical" evidence="6">
    <location>
        <begin position="387"/>
        <end position="410"/>
    </location>
</feature>
<evidence type="ECO:0000256" key="5">
    <source>
        <dbReference type="SAM" id="MobiDB-lite"/>
    </source>
</evidence>
<organism evidence="8 9">
    <name type="scientific">Gonapodya prolifera (strain JEL478)</name>
    <name type="common">Monoblepharis prolifera</name>
    <dbReference type="NCBI Taxonomy" id="1344416"/>
    <lineage>
        <taxon>Eukaryota</taxon>
        <taxon>Fungi</taxon>
        <taxon>Fungi incertae sedis</taxon>
        <taxon>Chytridiomycota</taxon>
        <taxon>Chytridiomycota incertae sedis</taxon>
        <taxon>Monoblepharidomycetes</taxon>
        <taxon>Monoblepharidales</taxon>
        <taxon>Gonapodyaceae</taxon>
        <taxon>Gonapodya</taxon>
    </lineage>
</organism>
<dbReference type="GO" id="GO:0016020">
    <property type="term" value="C:membrane"/>
    <property type="evidence" value="ECO:0007669"/>
    <property type="project" value="UniProtKB-SubCell"/>
</dbReference>
<dbReference type="SUPFAM" id="SSF52091">
    <property type="entry name" value="SpoIIaa-like"/>
    <property type="match status" value="1"/>
</dbReference>
<feature type="compositionally biased region" description="Basic and acidic residues" evidence="5">
    <location>
        <begin position="13"/>
        <end position="22"/>
    </location>
</feature>
<feature type="transmembrane region" description="Helical" evidence="6">
    <location>
        <begin position="222"/>
        <end position="249"/>
    </location>
</feature>
<feature type="region of interest" description="Disordered" evidence="5">
    <location>
        <begin position="1"/>
        <end position="22"/>
    </location>
</feature>
<dbReference type="EMBL" id="KQ965740">
    <property type="protein sequence ID" value="KXS18938.1"/>
    <property type="molecule type" value="Genomic_DNA"/>
</dbReference>
<dbReference type="Gene3D" id="3.30.750.24">
    <property type="entry name" value="STAS domain"/>
    <property type="match status" value="1"/>
</dbReference>
<proteinExistence type="predicted"/>
<evidence type="ECO:0000313" key="8">
    <source>
        <dbReference type="EMBL" id="KXS18938.1"/>
    </source>
</evidence>
<gene>
    <name evidence="8" type="ORF">M427DRAFT_29383</name>
</gene>
<feature type="transmembrane region" description="Helical" evidence="6">
    <location>
        <begin position="422"/>
        <end position="441"/>
    </location>
</feature>
<feature type="transmembrane region" description="Helical" evidence="6">
    <location>
        <begin position="192"/>
        <end position="210"/>
    </location>
</feature>
<keyword evidence="9" id="KW-1185">Reference proteome</keyword>
<dbReference type="STRING" id="1344416.A0A139AQD5"/>
<dbReference type="AlphaFoldDB" id="A0A139AQD5"/>
<dbReference type="PANTHER" id="PTHR11814">
    <property type="entry name" value="SULFATE TRANSPORTER"/>
    <property type="match status" value="1"/>
</dbReference>
<evidence type="ECO:0000256" key="3">
    <source>
        <dbReference type="ARBA" id="ARBA00022989"/>
    </source>
</evidence>
<evidence type="ECO:0000256" key="2">
    <source>
        <dbReference type="ARBA" id="ARBA00022692"/>
    </source>
</evidence>
<feature type="transmembrane region" description="Helical" evidence="6">
    <location>
        <begin position="345"/>
        <end position="367"/>
    </location>
</feature>
<accession>A0A139AQD5</accession>
<keyword evidence="3 6" id="KW-1133">Transmembrane helix</keyword>
<name>A0A139AQD5_GONPJ</name>
<evidence type="ECO:0000256" key="1">
    <source>
        <dbReference type="ARBA" id="ARBA00004141"/>
    </source>
</evidence>
<dbReference type="InterPro" id="IPR011547">
    <property type="entry name" value="SLC26A/SulP_dom"/>
</dbReference>
<dbReference type="InterPro" id="IPR001902">
    <property type="entry name" value="SLC26A/SulP_fam"/>
</dbReference>
<dbReference type="Pfam" id="PF00916">
    <property type="entry name" value="Sulfate_transp"/>
    <property type="match status" value="1"/>
</dbReference>
<feature type="transmembrane region" description="Helical" evidence="6">
    <location>
        <begin position="294"/>
        <end position="312"/>
    </location>
</feature>
<protein>
    <recommendedName>
        <fullName evidence="7">SLC26A/SulP transporter domain-containing protein</fullName>
    </recommendedName>
</protein>
<keyword evidence="4 6" id="KW-0472">Membrane</keyword>
<feature type="transmembrane region" description="Helical" evidence="6">
    <location>
        <begin position="484"/>
        <end position="510"/>
    </location>
</feature>
<sequence>MPAQQDTDAALDLNERPPRVPRWDDDLEYAGYDEPDSAQLVDPETRQGASAAAAAALVSLAHATQAGFEKTAALAQAVRAPTPSSVSRLASGTLNWMASLLDMFKPPSGPTTWSTILSDVRAATTGALIAVPLSLALAIACGGTPAAGLVTTFWSGLVSALTGGSEWNVIGPTFALAGILSGQASQFGGGVALPYAAIHTAVIILILWGLKLSKYLTFIPSSVIHGFGLGVTLIVIFGQIDTAAGLSFHHEEKETLWKTLETFQHLGEIKAPIFGFFMANFVPLVFCTRRFPRIPWHLVATVVGIIFGYLSSTKTLPFHLRTLADAYGSIPLSFFQPIVFDPSLLFSWTLFRSSFGVVFISVLETLISARMADMMVKSTAHNQQKEVFGLAMGTAAAGVFGGFAVTASLARTSLNVRAGAKSRVAVVLLPIILLVISCVMFELLRFVPMATIAAILCVVAVNLVEYHEFYLYWCHDKTMLSIAIVTAIVCFVEDTMLGLVVGSLMALLLATEEMAEGHCEMQILRGSEPLANVALDRLDGYKLTHTSKEQVQTTIAPASSPRATNEVARGDTGDITVDMKASTPTQLSPGVGSPATLDVESDTLPLSVQTNMVSLASTTSSSPHPLARFLLPLRLATTRQKVCRALGVGDLGDSNSALHMAALDQDVTDNERMAWQEMAAREGDTLLYHFSGPLTYVTAPAHLLRHKKFQSLQPKLRLAVFSLRSVGHVDHDGGDALAEIVNMYTGSATGSGGRVDVVFAGVCENVREKMKRYGWWQKKERAGKVVDDWTVALEWGQQQKGIRTAPL</sequence>
<dbReference type="OrthoDB" id="288203at2759"/>
<evidence type="ECO:0000256" key="6">
    <source>
        <dbReference type="SAM" id="Phobius"/>
    </source>
</evidence>
<keyword evidence="2 6" id="KW-0812">Transmembrane</keyword>
<reference evidence="8 9" key="1">
    <citation type="journal article" date="2015" name="Genome Biol. Evol.">
        <title>Phylogenomic analyses indicate that early fungi evolved digesting cell walls of algal ancestors of land plants.</title>
        <authorList>
            <person name="Chang Y."/>
            <person name="Wang S."/>
            <person name="Sekimoto S."/>
            <person name="Aerts A.L."/>
            <person name="Choi C."/>
            <person name="Clum A."/>
            <person name="LaButti K.M."/>
            <person name="Lindquist E.A."/>
            <person name="Yee Ngan C."/>
            <person name="Ohm R.A."/>
            <person name="Salamov A.A."/>
            <person name="Grigoriev I.V."/>
            <person name="Spatafora J.W."/>
            <person name="Berbee M.L."/>
        </authorList>
    </citation>
    <scope>NUCLEOTIDE SEQUENCE [LARGE SCALE GENOMIC DNA]</scope>
    <source>
        <strain evidence="8 9">JEL478</strain>
    </source>
</reference>
<feature type="transmembrane region" description="Helical" evidence="6">
    <location>
        <begin position="269"/>
        <end position="287"/>
    </location>
</feature>
<comment type="subcellular location">
    <subcellularLocation>
        <location evidence="1">Membrane</location>
        <topology evidence="1">Multi-pass membrane protein</topology>
    </subcellularLocation>
</comment>
<evidence type="ECO:0000256" key="4">
    <source>
        <dbReference type="ARBA" id="ARBA00023136"/>
    </source>
</evidence>
<dbReference type="InterPro" id="IPR036513">
    <property type="entry name" value="STAS_dom_sf"/>
</dbReference>
<dbReference type="CDD" id="cd07042">
    <property type="entry name" value="STAS_SulP_like_sulfate_transporter"/>
    <property type="match status" value="1"/>
</dbReference>
<dbReference type="GO" id="GO:0055085">
    <property type="term" value="P:transmembrane transport"/>
    <property type="evidence" value="ECO:0007669"/>
    <property type="project" value="InterPro"/>
</dbReference>